<dbReference type="EMBL" id="CAJOBI010343040">
    <property type="protein sequence ID" value="CAF5215555.1"/>
    <property type="molecule type" value="Genomic_DNA"/>
</dbReference>
<accession>A0A8S3JD44</accession>
<gene>
    <name evidence="1" type="ORF">SMN809_LOCUS79630</name>
</gene>
<dbReference type="AlphaFoldDB" id="A0A8S3JD44"/>
<feature type="non-terminal residue" evidence="1">
    <location>
        <position position="200"/>
    </location>
</feature>
<dbReference type="PANTHER" id="PTHR21248:SF22">
    <property type="entry name" value="PHOSPHOLIPASE D"/>
    <property type="match status" value="1"/>
</dbReference>
<dbReference type="SUPFAM" id="SSF56024">
    <property type="entry name" value="Phospholipase D/nuclease"/>
    <property type="match status" value="1"/>
</dbReference>
<sequence length="200" mass="22577">MPSRGGSIASLETLKYDQDYPPIESLSQETVTSVLAKEPSVIDNPRDAVRSLFSKPLHHLRPRINHETLEHEITPEELDAAAQYGRFMERPSDLFLKLFHNVLCTLRRDPLAGRVSPSLIGTTGVIPLSIISTISDILQHYYHCIINAEKEILLATNYWEKGESVNIIGKALRDLSKRAGNDNRYIIVKLIIDHPTKENL</sequence>
<proteinExistence type="predicted"/>
<evidence type="ECO:0000313" key="1">
    <source>
        <dbReference type="EMBL" id="CAF5215555.1"/>
    </source>
</evidence>
<dbReference type="PANTHER" id="PTHR21248">
    <property type="entry name" value="CARDIOLIPIN SYNTHASE"/>
    <property type="match status" value="1"/>
</dbReference>
<reference evidence="1" key="1">
    <citation type="submission" date="2021-02" db="EMBL/GenBank/DDBJ databases">
        <authorList>
            <person name="Nowell W R."/>
        </authorList>
    </citation>
    <scope>NUCLEOTIDE SEQUENCE</scope>
</reference>
<evidence type="ECO:0000313" key="2">
    <source>
        <dbReference type="Proteomes" id="UP000676336"/>
    </source>
</evidence>
<comment type="caution">
    <text evidence="1">The sequence shown here is derived from an EMBL/GenBank/DDBJ whole genome shotgun (WGS) entry which is preliminary data.</text>
</comment>
<organism evidence="1 2">
    <name type="scientific">Rotaria magnacalcarata</name>
    <dbReference type="NCBI Taxonomy" id="392030"/>
    <lineage>
        <taxon>Eukaryota</taxon>
        <taxon>Metazoa</taxon>
        <taxon>Spiralia</taxon>
        <taxon>Gnathifera</taxon>
        <taxon>Rotifera</taxon>
        <taxon>Eurotatoria</taxon>
        <taxon>Bdelloidea</taxon>
        <taxon>Philodinida</taxon>
        <taxon>Philodinidae</taxon>
        <taxon>Rotaria</taxon>
    </lineage>
</organism>
<feature type="non-terminal residue" evidence="1">
    <location>
        <position position="1"/>
    </location>
</feature>
<dbReference type="Proteomes" id="UP000676336">
    <property type="component" value="Unassembled WGS sequence"/>
</dbReference>
<protein>
    <submittedName>
        <fullName evidence="1">Uncharacterized protein</fullName>
    </submittedName>
</protein>
<name>A0A8S3JD44_9BILA</name>